<dbReference type="Gene3D" id="1.10.260.40">
    <property type="entry name" value="lambda repressor-like DNA-binding domains"/>
    <property type="match status" value="1"/>
</dbReference>
<dbReference type="SUPFAM" id="SSF47413">
    <property type="entry name" value="lambda repressor-like DNA-binding domains"/>
    <property type="match status" value="1"/>
</dbReference>
<dbReference type="Pfam" id="PF13443">
    <property type="entry name" value="HTH_26"/>
    <property type="match status" value="1"/>
</dbReference>
<evidence type="ECO:0000313" key="3">
    <source>
        <dbReference type="Proteomes" id="UP000032247"/>
    </source>
</evidence>
<feature type="domain" description="HTH cro/C1-type" evidence="1">
    <location>
        <begin position="10"/>
        <end position="61"/>
    </location>
</feature>
<dbReference type="PROSITE" id="PS50943">
    <property type="entry name" value="HTH_CROC1"/>
    <property type="match status" value="1"/>
</dbReference>
<dbReference type="GO" id="GO:0003677">
    <property type="term" value="F:DNA binding"/>
    <property type="evidence" value="ECO:0007669"/>
    <property type="project" value="InterPro"/>
</dbReference>
<name>A0A0D1KDS3_BACIU</name>
<proteinExistence type="predicted"/>
<dbReference type="PATRIC" id="fig|1423.173.peg.4820"/>
<dbReference type="AlphaFoldDB" id="A0A0D1KDS3"/>
<reference evidence="2 3" key="1">
    <citation type="submission" date="2014-12" db="EMBL/GenBank/DDBJ databases">
        <title>Comparative genome analysis of Bacillus coagulans HM-08, Clostridium butyricum HM-68, Bacillus subtilis HM-66 and Bacillus licheniformis BL-09.</title>
        <authorList>
            <person name="Zhang H."/>
        </authorList>
    </citation>
    <scope>NUCLEOTIDE SEQUENCE [LARGE SCALE GENOMIC DNA]</scope>
    <source>
        <strain evidence="2 3">HM-66</strain>
    </source>
</reference>
<dbReference type="EMBL" id="JXBC01000014">
    <property type="protein sequence ID" value="KIU04382.1"/>
    <property type="molecule type" value="Genomic_DNA"/>
</dbReference>
<gene>
    <name evidence="2" type="ORF">SC09_contig8orf00008</name>
</gene>
<dbReference type="Proteomes" id="UP000032247">
    <property type="component" value="Unassembled WGS sequence"/>
</dbReference>
<dbReference type="InterPro" id="IPR010982">
    <property type="entry name" value="Lambda_DNA-bd_dom_sf"/>
</dbReference>
<evidence type="ECO:0000259" key="1">
    <source>
        <dbReference type="PROSITE" id="PS50943"/>
    </source>
</evidence>
<dbReference type="InterPro" id="IPR001387">
    <property type="entry name" value="Cro/C1-type_HTH"/>
</dbReference>
<organism evidence="2 3">
    <name type="scientific">Bacillus subtilis</name>
    <dbReference type="NCBI Taxonomy" id="1423"/>
    <lineage>
        <taxon>Bacteria</taxon>
        <taxon>Bacillati</taxon>
        <taxon>Bacillota</taxon>
        <taxon>Bacilli</taxon>
        <taxon>Bacillales</taxon>
        <taxon>Bacillaceae</taxon>
        <taxon>Bacillus</taxon>
    </lineage>
</organism>
<accession>A0A0D1KDS3</accession>
<sequence>MQKERIGKIVREKMKEKGLSYRKLQDMTSVYNYQIQAVVKGKNNYKIETLLRILNALDIEL</sequence>
<comment type="caution">
    <text evidence="2">The sequence shown here is derived from an EMBL/GenBank/DDBJ whole genome shotgun (WGS) entry which is preliminary data.</text>
</comment>
<evidence type="ECO:0000313" key="2">
    <source>
        <dbReference type="EMBL" id="KIU04382.1"/>
    </source>
</evidence>
<protein>
    <recommendedName>
        <fullName evidence="1">HTH cro/C1-type domain-containing protein</fullName>
    </recommendedName>
</protein>